<keyword evidence="3" id="KW-0732">Signal</keyword>
<dbReference type="InterPro" id="IPR019826">
    <property type="entry name" value="Carboxylesterase_B_AS"/>
</dbReference>
<evidence type="ECO:0000256" key="2">
    <source>
        <dbReference type="ARBA" id="ARBA00022801"/>
    </source>
</evidence>
<evidence type="ECO:0000313" key="5">
    <source>
        <dbReference type="EMBL" id="CRK11292.1"/>
    </source>
</evidence>
<dbReference type="STRING" id="100787.A0A0G4KNE6"/>
<feature type="domain" description="Carboxylesterase type B" evidence="4">
    <location>
        <begin position="44"/>
        <end position="301"/>
    </location>
</feature>
<dbReference type="Proteomes" id="UP000044602">
    <property type="component" value="Unassembled WGS sequence"/>
</dbReference>
<dbReference type="EC" id="3.1.1.-" evidence="3"/>
<evidence type="ECO:0000256" key="1">
    <source>
        <dbReference type="ARBA" id="ARBA00005964"/>
    </source>
</evidence>
<proteinExistence type="inferred from homology"/>
<feature type="signal peptide" evidence="3">
    <location>
        <begin position="1"/>
        <end position="16"/>
    </location>
</feature>
<dbReference type="ESTHER" id="vera1-c9sye1">
    <property type="family name" value="Fungal_carboxylesterase_lipase"/>
</dbReference>
<dbReference type="GO" id="GO:0016787">
    <property type="term" value="F:hydrolase activity"/>
    <property type="evidence" value="ECO:0007669"/>
    <property type="project" value="UniProtKB-KW"/>
</dbReference>
<dbReference type="PROSITE" id="PS00122">
    <property type="entry name" value="CARBOXYLESTERASE_B_1"/>
    <property type="match status" value="1"/>
</dbReference>
<reference evidence="5 6" key="1">
    <citation type="submission" date="2015-05" db="EMBL/GenBank/DDBJ databases">
        <authorList>
            <person name="Wang D.B."/>
            <person name="Wang M."/>
        </authorList>
    </citation>
    <scope>NUCLEOTIDE SEQUENCE [LARGE SCALE GENOMIC DNA]</scope>
    <source>
        <strain evidence="5">VL1</strain>
    </source>
</reference>
<dbReference type="AlphaFoldDB" id="A0A0G4KNE6"/>
<dbReference type="InterPro" id="IPR002018">
    <property type="entry name" value="CarbesteraseB"/>
</dbReference>
<dbReference type="InterPro" id="IPR029058">
    <property type="entry name" value="AB_hydrolase_fold"/>
</dbReference>
<protein>
    <recommendedName>
        <fullName evidence="3">Carboxylic ester hydrolase</fullName>
        <ecNumber evidence="3">3.1.1.-</ecNumber>
    </recommendedName>
</protein>
<evidence type="ECO:0000313" key="6">
    <source>
        <dbReference type="Proteomes" id="UP000044602"/>
    </source>
</evidence>
<dbReference type="Gene3D" id="3.40.50.1820">
    <property type="entry name" value="alpha/beta hydrolase"/>
    <property type="match status" value="2"/>
</dbReference>
<feature type="chain" id="PRO_5005118145" description="Carboxylic ester hydrolase" evidence="3">
    <location>
        <begin position="17"/>
        <end position="511"/>
    </location>
</feature>
<dbReference type="EMBL" id="CVQH01002780">
    <property type="protein sequence ID" value="CRK11292.1"/>
    <property type="molecule type" value="Genomic_DNA"/>
</dbReference>
<dbReference type="Pfam" id="PF00135">
    <property type="entry name" value="COesterase"/>
    <property type="match status" value="1"/>
</dbReference>
<keyword evidence="6" id="KW-1185">Reference proteome</keyword>
<name>A0A0G4KNE6_VERLO</name>
<dbReference type="PANTHER" id="PTHR11559">
    <property type="entry name" value="CARBOXYLESTERASE"/>
    <property type="match status" value="1"/>
</dbReference>
<gene>
    <name evidence="5" type="ORF">BN1708_010098</name>
</gene>
<comment type="similarity">
    <text evidence="1 3">Belongs to the type-B carboxylesterase/lipase family.</text>
</comment>
<evidence type="ECO:0000259" key="4">
    <source>
        <dbReference type="Pfam" id="PF00135"/>
    </source>
</evidence>
<dbReference type="InterPro" id="IPR050309">
    <property type="entry name" value="Type-B_Carboxylest/Lipase"/>
</dbReference>
<keyword evidence="2 3" id="KW-0378">Hydrolase</keyword>
<evidence type="ECO:0000256" key="3">
    <source>
        <dbReference type="RuleBase" id="RU361235"/>
    </source>
</evidence>
<organism evidence="5 6">
    <name type="scientific">Verticillium longisporum</name>
    <name type="common">Verticillium dahliae var. longisporum</name>
    <dbReference type="NCBI Taxonomy" id="100787"/>
    <lineage>
        <taxon>Eukaryota</taxon>
        <taxon>Fungi</taxon>
        <taxon>Dikarya</taxon>
        <taxon>Ascomycota</taxon>
        <taxon>Pezizomycotina</taxon>
        <taxon>Sordariomycetes</taxon>
        <taxon>Hypocreomycetidae</taxon>
        <taxon>Glomerellales</taxon>
        <taxon>Plectosphaerellaceae</taxon>
        <taxon>Verticillium</taxon>
    </lineage>
</organism>
<sequence length="511" mass="55914">MGRNTWLFLLASVASALPTDCATNAPVVDLAYSRHQATYNNITRLFTFSNIKYAEAPRFKGPEEVTVIDRRINNGSVATMCPTAGPVWFGLSAQYGAGSLSLEELRAAYAELREMDPGNVSSDPEKFITNPGATTTEDCLLLDVTVPKSIWQRTLGGQEGAGAPVMVWIVGGGYTVGHKNDAGNPAGLIKRSQEDGSDGVIHVSINYRLGLFGWSSGRSYQEQGGVSNIGLRDQRAALKWVQKHIHLFGGDPDQVTIYGESAGGGSVMHQITAYGATGGAPFRRAIPQSPGFEPLPSTSQQDSRFDSVLRWASYFSRTNITTLAELLEVPFDVLWKGKYDASVEVFHGVNSNEGFIFTSPLITNDDEYTTDLLGPIYPEIYDGTYPWTSQFGRSEATRGDSWFSCNNRYISRAFTETVRGYLFDISAGHHGTDIAYTFFNEGADGIDPVVATRLQLYLTSFAKTGDPNTKGQPFIPPYGDNATILSLTNGTAVRDIGDNERCIWWQKALYR</sequence>
<dbReference type="SUPFAM" id="SSF53474">
    <property type="entry name" value="alpha/beta-Hydrolases"/>
    <property type="match status" value="1"/>
</dbReference>
<accession>A0A0G4KNE6</accession>